<feature type="region of interest" description="Disordered" evidence="1">
    <location>
        <begin position="101"/>
        <end position="120"/>
    </location>
</feature>
<name>A0A9X3IR38_9GAMM</name>
<evidence type="ECO:0000256" key="1">
    <source>
        <dbReference type="SAM" id="MobiDB-lite"/>
    </source>
</evidence>
<reference evidence="3" key="1">
    <citation type="submission" date="2022-11" db="EMBL/GenBank/DDBJ databases">
        <title>Parathalassolutuus dongxingensis gen. nov., sp. nov., a novel member of family Oceanospirillaceae isolated from a coastal shrimp pond in Guangxi, China.</title>
        <authorList>
            <person name="Chen H."/>
        </authorList>
    </citation>
    <scope>NUCLEOTIDE SEQUENCE</scope>
    <source>
        <strain evidence="3">G-43</strain>
    </source>
</reference>
<dbReference type="Pfam" id="PF17948">
    <property type="entry name" value="DnaT"/>
    <property type="match status" value="3"/>
</dbReference>
<dbReference type="AlphaFoldDB" id="A0A9X3IR38"/>
<keyword evidence="4" id="KW-1185">Reference proteome</keyword>
<organism evidence="3 4">
    <name type="scientific">Parathalassolituus penaei</name>
    <dbReference type="NCBI Taxonomy" id="2997323"/>
    <lineage>
        <taxon>Bacteria</taxon>
        <taxon>Pseudomonadati</taxon>
        <taxon>Pseudomonadota</taxon>
        <taxon>Gammaproteobacteria</taxon>
        <taxon>Oceanospirillales</taxon>
        <taxon>Oceanospirillaceae</taxon>
        <taxon>Parathalassolituus</taxon>
    </lineage>
</organism>
<dbReference type="Proteomes" id="UP001150830">
    <property type="component" value="Unassembled WGS sequence"/>
</dbReference>
<proteinExistence type="predicted"/>
<evidence type="ECO:0000259" key="2">
    <source>
        <dbReference type="Pfam" id="PF17948"/>
    </source>
</evidence>
<evidence type="ECO:0000313" key="3">
    <source>
        <dbReference type="EMBL" id="MCY0964822.1"/>
    </source>
</evidence>
<dbReference type="InterPro" id="IPR040480">
    <property type="entry name" value="DnaT_DNA_bind"/>
</dbReference>
<feature type="domain" description="DnaT DNA-binding" evidence="2">
    <location>
        <begin position="238"/>
        <end position="303"/>
    </location>
</feature>
<evidence type="ECO:0000313" key="4">
    <source>
        <dbReference type="Proteomes" id="UP001150830"/>
    </source>
</evidence>
<dbReference type="Gene3D" id="1.10.8.1180">
    <property type="match status" value="3"/>
</dbReference>
<dbReference type="EMBL" id="JAPNOA010000019">
    <property type="protein sequence ID" value="MCY0964822.1"/>
    <property type="molecule type" value="Genomic_DNA"/>
</dbReference>
<dbReference type="RefSeq" id="WP_283173039.1">
    <property type="nucleotide sequence ID" value="NZ_JAPNOA010000019.1"/>
</dbReference>
<feature type="domain" description="DnaT DNA-binding" evidence="2">
    <location>
        <begin position="148"/>
        <end position="211"/>
    </location>
</feature>
<protein>
    <submittedName>
        <fullName evidence="3">DnaT-like ssDNA-binding domain-containing protein</fullName>
    </submittedName>
</protein>
<sequence length="407" mass="46545">MSHHPLFNDTVIPLSVTLAATIGLEDALLLTVIHDAARVQGQSRVFLRREFLRQQLAFWDDVSIRRILASLIDKGLLALYSPMYPESQELVVDLDVQQSMPQPRVENPQPANSHQRYQPAPARDYYSPAAAAITQPQAAHPAGNRHAPISSQWQPSQDCLTRLQQHGIPLSFIWAQLDEFQLKGQEQGANRNDWNTRFFRFVKAQWTYAQNDAGRQQRQLDEEKERTAFRIAADEATPISSDWRPSDDAISILQRSGIETLFIEDAIPEFVLYWAERGDAVKTWNTKFIQHIRQQWARYSSSLEHSSLPLPITNNWQPSQDCYDILALAHIDTEFARRKVAEFVLYWRDSGQAHNSWNSRFLQYVKQEWAKQLNRPIASGGKDGQAITRAGDTTAGASLDQLLDNDW</sequence>
<gene>
    <name evidence="3" type="ORF">OUO13_06460</name>
</gene>
<feature type="domain" description="DnaT DNA-binding" evidence="2">
    <location>
        <begin position="311"/>
        <end position="374"/>
    </location>
</feature>
<accession>A0A9X3IR38</accession>
<comment type="caution">
    <text evidence="3">The sequence shown here is derived from an EMBL/GenBank/DDBJ whole genome shotgun (WGS) entry which is preliminary data.</text>
</comment>